<dbReference type="AlphaFoldDB" id="A0A839EPE8"/>
<feature type="region of interest" description="Disordered" evidence="1">
    <location>
        <begin position="1"/>
        <end position="20"/>
    </location>
</feature>
<reference evidence="2 3" key="1">
    <citation type="submission" date="2020-07" db="EMBL/GenBank/DDBJ databases">
        <title>Genomic Encyclopedia of Type Strains, Phase IV (KMG-V): Genome sequencing to study the core and pangenomes of soil and plant-associated prokaryotes.</title>
        <authorList>
            <person name="Whitman W."/>
        </authorList>
    </citation>
    <scope>NUCLEOTIDE SEQUENCE [LARGE SCALE GENOMIC DNA]</scope>
    <source>
        <strain evidence="2 3">RH2WT43</strain>
    </source>
</reference>
<accession>A0A839EPE8</accession>
<feature type="compositionally biased region" description="Basic and acidic residues" evidence="1">
    <location>
        <begin position="1"/>
        <end position="10"/>
    </location>
</feature>
<dbReference type="EMBL" id="JACGXL010000001">
    <property type="protein sequence ID" value="MBA8886177.1"/>
    <property type="molecule type" value="Genomic_DNA"/>
</dbReference>
<comment type="caution">
    <text evidence="2">The sequence shown here is derived from an EMBL/GenBank/DDBJ whole genome shotgun (WGS) entry which is preliminary data.</text>
</comment>
<name>A0A839EPE8_9GAMM</name>
<keyword evidence="3" id="KW-1185">Reference proteome</keyword>
<dbReference type="Proteomes" id="UP000550401">
    <property type="component" value="Unassembled WGS sequence"/>
</dbReference>
<sequence length="138" mass="14758">MHAVVRELDSKQPATKQRPRTVRAKLTIVKPNNAPTPVDIEHIALTALLAHLSARGFAPLSIFNGVDVVPFTTNARAIDLLLAAEQSTLMVQAEHGNPHGIFIVPGNGADIVGAWAFDDGDADHFNAAMIEFDRVACG</sequence>
<evidence type="ECO:0000313" key="3">
    <source>
        <dbReference type="Proteomes" id="UP000550401"/>
    </source>
</evidence>
<organism evidence="2 3">
    <name type="scientific">Dokdonella fugitiva</name>
    <dbReference type="NCBI Taxonomy" id="328517"/>
    <lineage>
        <taxon>Bacteria</taxon>
        <taxon>Pseudomonadati</taxon>
        <taxon>Pseudomonadota</taxon>
        <taxon>Gammaproteobacteria</taxon>
        <taxon>Lysobacterales</taxon>
        <taxon>Rhodanobacteraceae</taxon>
        <taxon>Dokdonella</taxon>
    </lineage>
</organism>
<proteinExistence type="predicted"/>
<protein>
    <submittedName>
        <fullName evidence="2">Uncharacterized protein</fullName>
    </submittedName>
</protein>
<gene>
    <name evidence="2" type="ORF">FHW12_000368</name>
</gene>
<dbReference type="RefSeq" id="WP_182529280.1">
    <property type="nucleotide sequence ID" value="NZ_JACGXL010000001.1"/>
</dbReference>
<evidence type="ECO:0000313" key="2">
    <source>
        <dbReference type="EMBL" id="MBA8886177.1"/>
    </source>
</evidence>
<evidence type="ECO:0000256" key="1">
    <source>
        <dbReference type="SAM" id="MobiDB-lite"/>
    </source>
</evidence>